<organism evidence="4 5">
    <name type="scientific">Escallonia herrerae</name>
    <dbReference type="NCBI Taxonomy" id="1293975"/>
    <lineage>
        <taxon>Eukaryota</taxon>
        <taxon>Viridiplantae</taxon>
        <taxon>Streptophyta</taxon>
        <taxon>Embryophyta</taxon>
        <taxon>Tracheophyta</taxon>
        <taxon>Spermatophyta</taxon>
        <taxon>Magnoliopsida</taxon>
        <taxon>eudicotyledons</taxon>
        <taxon>Gunneridae</taxon>
        <taxon>Pentapetalae</taxon>
        <taxon>asterids</taxon>
        <taxon>campanulids</taxon>
        <taxon>Escalloniales</taxon>
        <taxon>Escalloniaceae</taxon>
        <taxon>Escallonia</taxon>
    </lineage>
</organism>
<dbReference type="Gene3D" id="3.30.559.10">
    <property type="entry name" value="Chloramphenicol acetyltransferase-like domain"/>
    <property type="match status" value="2"/>
</dbReference>
<gene>
    <name evidence="4" type="ORF">RJ639_046997</name>
</gene>
<dbReference type="InterPro" id="IPR023213">
    <property type="entry name" value="CAT-like_dom_sf"/>
</dbReference>
<comment type="caution">
    <text evidence="4">The sequence shown here is derived from an EMBL/GenBank/DDBJ whole genome shotgun (WGS) entry which is preliminary data.</text>
</comment>
<dbReference type="EMBL" id="JAVXUP010000689">
    <property type="protein sequence ID" value="KAK3022852.1"/>
    <property type="molecule type" value="Genomic_DNA"/>
</dbReference>
<dbReference type="AlphaFoldDB" id="A0AA88WA00"/>
<keyword evidence="2" id="KW-0808">Transferase</keyword>
<name>A0AA88WA00_9ASTE</name>
<dbReference type="PANTHER" id="PTHR31623:SF110">
    <property type="entry name" value="VINORINE SYNTHASE-LIKE"/>
    <property type="match status" value="1"/>
</dbReference>
<evidence type="ECO:0000313" key="4">
    <source>
        <dbReference type="EMBL" id="KAK3022852.1"/>
    </source>
</evidence>
<keyword evidence="5" id="KW-1185">Reference proteome</keyword>
<evidence type="ECO:0000256" key="3">
    <source>
        <dbReference type="ARBA" id="ARBA00023315"/>
    </source>
</evidence>
<accession>A0AA88WA00</accession>
<dbReference type="Proteomes" id="UP001188597">
    <property type="component" value="Unassembled WGS sequence"/>
</dbReference>
<dbReference type="PANTHER" id="PTHR31623">
    <property type="entry name" value="F21J9.9"/>
    <property type="match status" value="1"/>
</dbReference>
<dbReference type="GO" id="GO:0016746">
    <property type="term" value="F:acyltransferase activity"/>
    <property type="evidence" value="ECO:0007669"/>
    <property type="project" value="UniProtKB-KW"/>
</dbReference>
<sequence length="400" mass="44991">MNQGNYRITEISCRLKSSLSKALTRFYPLAGRIKDHVSINCNDEGVPFLETRVNSEMPQFLNQPNLEVMHQLLPHLPDPSEPENELAQVEVQLNLFECGRIAIGLCVSHKIMDLGSFITFMKCWTGITKGSIETAFPVYNAASLFPPCERLPMEFFSSRQSLLVEEGKCVMKRFVFNAAAISTLKERAKSQRVPYPSKVSVVSCFIWKSTMVSGRASNSSKRPSLLLQAVNMRPRMVPPLNPCTIGNIFWFASAQCDVSERENGLQGLVSRLNKAISQLDIRFLQKLQGDEGLSTIHKHLQEVKEKHSKEKPETYSFTSWCNSDLNKVDFGWGEPVWVCFVGWFRSGSRNVVILNDTTLGDGVEAWVATNEKEMAKLEQDPEFHALASLNPSITIPVARL</sequence>
<evidence type="ECO:0000256" key="2">
    <source>
        <dbReference type="ARBA" id="ARBA00022679"/>
    </source>
</evidence>
<keyword evidence="3" id="KW-0012">Acyltransferase</keyword>
<reference evidence="4" key="1">
    <citation type="submission" date="2022-12" db="EMBL/GenBank/DDBJ databases">
        <title>Draft genome assemblies for two species of Escallonia (Escalloniales).</title>
        <authorList>
            <person name="Chanderbali A."/>
            <person name="Dervinis C."/>
            <person name="Anghel I."/>
            <person name="Soltis D."/>
            <person name="Soltis P."/>
            <person name="Zapata F."/>
        </authorList>
    </citation>
    <scope>NUCLEOTIDE SEQUENCE</scope>
    <source>
        <strain evidence="4">UCBG64.0493</strain>
        <tissue evidence="4">Leaf</tissue>
    </source>
</reference>
<evidence type="ECO:0000313" key="5">
    <source>
        <dbReference type="Proteomes" id="UP001188597"/>
    </source>
</evidence>
<protein>
    <submittedName>
        <fullName evidence="4">Uncharacterized protein</fullName>
    </submittedName>
</protein>
<proteinExistence type="inferred from homology"/>
<comment type="similarity">
    <text evidence="1">Belongs to the plant acyltransferase family.</text>
</comment>
<evidence type="ECO:0000256" key="1">
    <source>
        <dbReference type="ARBA" id="ARBA00009861"/>
    </source>
</evidence>
<dbReference type="Pfam" id="PF02458">
    <property type="entry name" value="Transferase"/>
    <property type="match status" value="1"/>
</dbReference>